<keyword evidence="3" id="KW-1185">Reference proteome</keyword>
<dbReference type="OrthoDB" id="7422779at2759"/>
<feature type="signal peptide" evidence="1">
    <location>
        <begin position="1"/>
        <end position="21"/>
    </location>
</feature>
<dbReference type="Proteomes" id="UP001154114">
    <property type="component" value="Chromosome 6"/>
</dbReference>
<keyword evidence="1" id="KW-0732">Signal</keyword>
<accession>A0A9P0C0W4</accession>
<evidence type="ECO:0008006" key="4">
    <source>
        <dbReference type="Google" id="ProtNLM"/>
    </source>
</evidence>
<reference evidence="2" key="1">
    <citation type="submission" date="2021-12" db="EMBL/GenBank/DDBJ databases">
        <authorList>
            <person name="King R."/>
        </authorList>
    </citation>
    <scope>NUCLEOTIDE SEQUENCE</scope>
</reference>
<dbReference type="Gene3D" id="2.10.90.10">
    <property type="entry name" value="Cystine-knot cytokines"/>
    <property type="match status" value="1"/>
</dbReference>
<dbReference type="InterPro" id="IPR029034">
    <property type="entry name" value="Cystine-knot_cytokine"/>
</dbReference>
<organism evidence="2 3">
    <name type="scientific">Chrysodeixis includens</name>
    <name type="common">Soybean looper</name>
    <name type="synonym">Pseudoplusia includens</name>
    <dbReference type="NCBI Taxonomy" id="689277"/>
    <lineage>
        <taxon>Eukaryota</taxon>
        <taxon>Metazoa</taxon>
        <taxon>Ecdysozoa</taxon>
        <taxon>Arthropoda</taxon>
        <taxon>Hexapoda</taxon>
        <taxon>Insecta</taxon>
        <taxon>Pterygota</taxon>
        <taxon>Neoptera</taxon>
        <taxon>Endopterygota</taxon>
        <taxon>Lepidoptera</taxon>
        <taxon>Glossata</taxon>
        <taxon>Ditrysia</taxon>
        <taxon>Noctuoidea</taxon>
        <taxon>Noctuidae</taxon>
        <taxon>Plusiinae</taxon>
        <taxon>Chrysodeixis</taxon>
    </lineage>
</organism>
<dbReference type="EMBL" id="LR824009">
    <property type="protein sequence ID" value="CAH0605601.1"/>
    <property type="molecule type" value="Genomic_DNA"/>
</dbReference>
<protein>
    <recommendedName>
        <fullName evidence="4">Spaetzle domain-containing protein</fullName>
    </recommendedName>
</protein>
<evidence type="ECO:0000313" key="2">
    <source>
        <dbReference type="EMBL" id="CAH0605601.1"/>
    </source>
</evidence>
<gene>
    <name evidence="2" type="ORF">CINC_LOCUS11568</name>
</gene>
<proteinExistence type="predicted"/>
<dbReference type="AlphaFoldDB" id="A0A9P0C0W4"/>
<sequence>MNFLIVPIVLVTLHFSPQVTSTPIAGDLIFQPSEIEQYDMPESCEGKTFCFDKGDSYPDDKVAELLQNITLLQVESVKIGSRNGYEYDEPDCASESSEQPIHYIVDENDTVRVVVQMPGKFQQIYTTKWCTNEGRITRDTPHFLQSTTLQQFNIECVSTKMNYDFFVLSEGFEKKMEIVQAKGGIPVCCRCRYNADE</sequence>
<evidence type="ECO:0000256" key="1">
    <source>
        <dbReference type="SAM" id="SignalP"/>
    </source>
</evidence>
<name>A0A9P0C0W4_CHRIL</name>
<feature type="chain" id="PRO_5040150734" description="Spaetzle domain-containing protein" evidence="1">
    <location>
        <begin position="22"/>
        <end position="197"/>
    </location>
</feature>
<evidence type="ECO:0000313" key="3">
    <source>
        <dbReference type="Proteomes" id="UP001154114"/>
    </source>
</evidence>